<name>A0AAV7J547_COTGL</name>
<gene>
    <name evidence="3" type="ORF">KQX54_008314</name>
    <name evidence="4" type="ORF">KQX54_014844</name>
</gene>
<accession>A0AAV7J547</accession>
<dbReference type="EMBL" id="JAHXZJ010000001">
    <property type="protein sequence ID" value="KAH0567840.1"/>
    <property type="molecule type" value="Genomic_DNA"/>
</dbReference>
<dbReference type="AlphaFoldDB" id="A0AAV7J547"/>
<keyword evidence="5" id="KW-1185">Reference proteome</keyword>
<feature type="region of interest" description="Disordered" evidence="2">
    <location>
        <begin position="1"/>
        <end position="44"/>
    </location>
</feature>
<evidence type="ECO:0000256" key="2">
    <source>
        <dbReference type="SAM" id="MobiDB-lite"/>
    </source>
</evidence>
<keyword evidence="1" id="KW-0175">Coiled coil</keyword>
<evidence type="ECO:0000313" key="5">
    <source>
        <dbReference type="Proteomes" id="UP000826195"/>
    </source>
</evidence>
<sequence>MLGDNSSLDQSSRINKTIMSPSPGMTSTPHKDRDPYGKGIPGAPGVGFKLTSDGQFDLDGKRLCNVSKAIAENDVVTLSCMRSSVNLELDILKRAINNNKKRIADLESLENIIHDLEARVEASNNIINNQKIKINKLEGSIRSAVKSLLRGEDVIKEIKRQISELIKK</sequence>
<comment type="caution">
    <text evidence="4">The sequence shown here is derived from an EMBL/GenBank/DDBJ whole genome shotgun (WGS) entry which is preliminary data.</text>
</comment>
<organism evidence="4 5">
    <name type="scientific">Cotesia glomerata</name>
    <name type="common">Lepidopteran parasitic wasp</name>
    <name type="synonym">Apanteles glomeratus</name>
    <dbReference type="NCBI Taxonomy" id="32391"/>
    <lineage>
        <taxon>Eukaryota</taxon>
        <taxon>Metazoa</taxon>
        <taxon>Ecdysozoa</taxon>
        <taxon>Arthropoda</taxon>
        <taxon>Hexapoda</taxon>
        <taxon>Insecta</taxon>
        <taxon>Pterygota</taxon>
        <taxon>Neoptera</taxon>
        <taxon>Endopterygota</taxon>
        <taxon>Hymenoptera</taxon>
        <taxon>Apocrita</taxon>
        <taxon>Ichneumonoidea</taxon>
        <taxon>Braconidae</taxon>
        <taxon>Microgastrinae</taxon>
        <taxon>Cotesia</taxon>
    </lineage>
</organism>
<dbReference type="Proteomes" id="UP000826195">
    <property type="component" value="Unassembled WGS sequence"/>
</dbReference>
<protein>
    <submittedName>
        <fullName evidence="4">Uncharacterized protein</fullName>
    </submittedName>
</protein>
<feature type="coiled-coil region" evidence="1">
    <location>
        <begin position="89"/>
        <end position="133"/>
    </location>
</feature>
<proteinExistence type="predicted"/>
<evidence type="ECO:0000313" key="4">
    <source>
        <dbReference type="EMBL" id="KAH0567840.1"/>
    </source>
</evidence>
<feature type="compositionally biased region" description="Polar residues" evidence="2">
    <location>
        <begin position="1"/>
        <end position="28"/>
    </location>
</feature>
<evidence type="ECO:0000313" key="3">
    <source>
        <dbReference type="EMBL" id="KAH0539817.1"/>
    </source>
</evidence>
<evidence type="ECO:0000256" key="1">
    <source>
        <dbReference type="SAM" id="Coils"/>
    </source>
</evidence>
<reference evidence="4 5" key="1">
    <citation type="journal article" date="2021" name="J. Hered.">
        <title>A chromosome-level genome assembly of the parasitoid wasp, Cotesia glomerata (Hymenoptera: Braconidae).</title>
        <authorList>
            <person name="Pinto B.J."/>
            <person name="Weis J.J."/>
            <person name="Gamble T."/>
            <person name="Ode P.J."/>
            <person name="Paul R."/>
            <person name="Zaspel J.M."/>
        </authorList>
    </citation>
    <scope>NUCLEOTIDE SEQUENCE [LARGE SCALE GENOMIC DNA]</scope>
    <source>
        <strain evidence="4">CgM1</strain>
    </source>
</reference>
<dbReference type="EMBL" id="JAHXZJ010002609">
    <property type="protein sequence ID" value="KAH0539817.1"/>
    <property type="molecule type" value="Genomic_DNA"/>
</dbReference>